<keyword evidence="2" id="KW-0808">Transferase</keyword>
<comment type="caution">
    <text evidence="2">The sequence shown here is derived from an EMBL/GenBank/DDBJ whole genome shotgun (WGS) entry which is preliminary data.</text>
</comment>
<dbReference type="GO" id="GO:0016758">
    <property type="term" value="F:hexosyltransferase activity"/>
    <property type="evidence" value="ECO:0007669"/>
    <property type="project" value="UniProtKB-ARBA"/>
</dbReference>
<accession>A0A4Q1D1U8</accession>
<dbReference type="AlphaFoldDB" id="A0A4Q1D1U8"/>
<dbReference type="EMBL" id="SDHZ01000003">
    <property type="protein sequence ID" value="RXK81845.1"/>
    <property type="molecule type" value="Genomic_DNA"/>
</dbReference>
<protein>
    <submittedName>
        <fullName evidence="2">Glycosyltransferase</fullName>
    </submittedName>
</protein>
<evidence type="ECO:0000313" key="3">
    <source>
        <dbReference type="Proteomes" id="UP000290545"/>
    </source>
</evidence>
<dbReference type="InterPro" id="IPR029044">
    <property type="entry name" value="Nucleotide-diphossugar_trans"/>
</dbReference>
<dbReference type="OrthoDB" id="9788101at2"/>
<name>A0A4Q1D1U8_9BACT</name>
<dbReference type="Gene3D" id="3.90.550.10">
    <property type="entry name" value="Spore Coat Polysaccharide Biosynthesis Protein SpsA, Chain A"/>
    <property type="match status" value="1"/>
</dbReference>
<dbReference type="PANTHER" id="PTHR22916">
    <property type="entry name" value="GLYCOSYLTRANSFERASE"/>
    <property type="match status" value="1"/>
</dbReference>
<evidence type="ECO:0000313" key="2">
    <source>
        <dbReference type="EMBL" id="RXK81845.1"/>
    </source>
</evidence>
<organism evidence="2 3">
    <name type="scientific">Filimonas effusa</name>
    <dbReference type="NCBI Taxonomy" id="2508721"/>
    <lineage>
        <taxon>Bacteria</taxon>
        <taxon>Pseudomonadati</taxon>
        <taxon>Bacteroidota</taxon>
        <taxon>Chitinophagia</taxon>
        <taxon>Chitinophagales</taxon>
        <taxon>Chitinophagaceae</taxon>
        <taxon>Filimonas</taxon>
    </lineage>
</organism>
<keyword evidence="3" id="KW-1185">Reference proteome</keyword>
<dbReference type="PANTHER" id="PTHR22916:SF3">
    <property type="entry name" value="UDP-GLCNAC:BETAGAL BETA-1,3-N-ACETYLGLUCOSAMINYLTRANSFERASE-LIKE PROTEIN 1"/>
    <property type="match status" value="1"/>
</dbReference>
<dbReference type="InterPro" id="IPR001173">
    <property type="entry name" value="Glyco_trans_2-like"/>
</dbReference>
<reference evidence="2 3" key="1">
    <citation type="submission" date="2019-01" db="EMBL/GenBank/DDBJ databases">
        <title>Filimonas sp. strain TTM-71.</title>
        <authorList>
            <person name="Chen W.-M."/>
        </authorList>
    </citation>
    <scope>NUCLEOTIDE SEQUENCE [LARGE SCALE GENOMIC DNA]</scope>
    <source>
        <strain evidence="2 3">TTM-71</strain>
    </source>
</reference>
<gene>
    <name evidence="2" type="ORF">ESB13_18830</name>
</gene>
<sequence>MVNYKFDISVVLGSKNRKNLLKATIASIQNNGFKGKMEIIVVDGGSTDGTCDWLAKQKNILTFIQPNFKIKDQDGIDILAHSWGEFMNIGFKYASAPWVVMVSDDLILEYGCIQKGYDELAKRTKEGQRIGGGAFYFREYPRQAYYRVGFLPQDYIAINHGFYNKQALIEIDYLEEKAYNFYCADGDVVMRLQGRGWEVIALEECYAGHLVHLPKLSKEAVSKATLRDIEVFSKTYPYKCSSSIKVKYSRPQINYKPFWRFAFLNCVLGYFLKFVDFYRKK</sequence>
<evidence type="ECO:0000259" key="1">
    <source>
        <dbReference type="Pfam" id="PF00535"/>
    </source>
</evidence>
<dbReference type="SUPFAM" id="SSF53448">
    <property type="entry name" value="Nucleotide-diphospho-sugar transferases"/>
    <property type="match status" value="1"/>
</dbReference>
<dbReference type="Pfam" id="PF00535">
    <property type="entry name" value="Glycos_transf_2"/>
    <property type="match status" value="1"/>
</dbReference>
<feature type="domain" description="Glycosyltransferase 2-like" evidence="1">
    <location>
        <begin position="9"/>
        <end position="123"/>
    </location>
</feature>
<proteinExistence type="predicted"/>
<dbReference type="Proteomes" id="UP000290545">
    <property type="component" value="Unassembled WGS sequence"/>
</dbReference>
<dbReference type="RefSeq" id="WP_129005242.1">
    <property type="nucleotide sequence ID" value="NZ_SDHZ01000003.1"/>
</dbReference>